<evidence type="ECO:0000256" key="8">
    <source>
        <dbReference type="ARBA" id="ARBA00023328"/>
    </source>
</evidence>
<comment type="similarity">
    <text evidence="2">Belongs to the shugoshin family.</text>
</comment>
<dbReference type="RefSeq" id="XP_032813254.1">
    <property type="nucleotide sequence ID" value="XM_032957363.1"/>
</dbReference>
<sequence>MARERECHGTSSSVAQLDPFNSEKKPPPKDMPKMRSHKESLARLKEKIKNNRILKLSRTNATVTRNLATKAKTRLLNVSSRQTLLASNKALALALEAEKHKSSMAISLMNEMRHTCHVQMLKTSVLERRLKTAETSCKEAQNVVATLQDLLVHICKNNAQLLSAGLKACALMKKVTPGQAKDVESEFGASSAQALPSQIVMPQRIPVGMSRNEEEVSAPEKRNECLPNSPGPVDTTARLSGLKLSFLDTTATEENERLPVALALEPTWTSYITSRRRKDLTTNPVPTIVNEETNVAAVTECKIPALEVDSFNEPVPNTSTTTEKTVYSQLDMEMTCDSSVSIEVIRTNKTENAKHPTLASVQPPPSKAEGTADCCDEQENDKENGGRSRVRSKSRKIKSAPLVTKVLQAEAANKAQCNTRNESVAPVEKTRRARNVKYKSSPIGGRGYDDRAGDDDDAFDFELKEHLYKTPFHLTSRVAVAAEEEQELVPMPSLTMPANKKCSASSTLAGASLAIPQQLIDRSNEATAVTGTPRAPYGDQLMLSGPTTAKISPMPNTERRCRSLVNYKLPNINTKLRRGDEFTDAQFLSSPIYKNEERKKKRQKRGARHIPQMSCFEEADVASVNPPASHCLKEYN</sequence>
<dbReference type="GO" id="GO:0005634">
    <property type="term" value="C:nucleus"/>
    <property type="evidence" value="ECO:0007669"/>
    <property type="project" value="InterPro"/>
</dbReference>
<feature type="compositionally biased region" description="Basic and acidic residues" evidence="9">
    <location>
        <begin position="21"/>
        <end position="37"/>
    </location>
</feature>
<proteinExistence type="inferred from homology"/>
<evidence type="ECO:0000256" key="6">
    <source>
        <dbReference type="ARBA" id="ARBA00023054"/>
    </source>
</evidence>
<feature type="domain" description="Shugoshin C-terminal" evidence="10">
    <location>
        <begin position="559"/>
        <end position="578"/>
    </location>
</feature>
<evidence type="ECO:0000256" key="7">
    <source>
        <dbReference type="ARBA" id="ARBA00023306"/>
    </source>
</evidence>
<dbReference type="CTD" id="151648"/>
<dbReference type="GeneID" id="116943976"/>
<dbReference type="KEGG" id="pmrn:116943976"/>
<accession>A0AAJ7T9E6</accession>
<feature type="compositionally biased region" description="Basic residues" evidence="9">
    <location>
        <begin position="388"/>
        <end position="397"/>
    </location>
</feature>
<keyword evidence="11" id="KW-1185">Reference proteome</keyword>
<feature type="region of interest" description="Disordered" evidence="9">
    <location>
        <begin position="351"/>
        <end position="397"/>
    </location>
</feature>
<dbReference type="PANTHER" id="PTHR21577:SF3">
    <property type="entry name" value="SHUGOSHIN 1-RELATED"/>
    <property type="match status" value="1"/>
</dbReference>
<reference evidence="12 13" key="1">
    <citation type="submission" date="2025-04" db="UniProtKB">
        <authorList>
            <consortium name="RefSeq"/>
        </authorList>
    </citation>
    <scope>IDENTIFICATION</scope>
    <source>
        <tissue evidence="12 13">Sperm</tissue>
    </source>
</reference>
<organism evidence="11 13">
    <name type="scientific">Petromyzon marinus</name>
    <name type="common">Sea lamprey</name>
    <dbReference type="NCBI Taxonomy" id="7757"/>
    <lineage>
        <taxon>Eukaryota</taxon>
        <taxon>Metazoa</taxon>
        <taxon>Chordata</taxon>
        <taxon>Craniata</taxon>
        <taxon>Vertebrata</taxon>
        <taxon>Cyclostomata</taxon>
        <taxon>Hyperoartia</taxon>
        <taxon>Petromyzontiformes</taxon>
        <taxon>Petromyzontidae</taxon>
        <taxon>Petromyzon</taxon>
    </lineage>
</organism>
<keyword evidence="8" id="KW-0137">Centromere</keyword>
<keyword evidence="3" id="KW-0158">Chromosome</keyword>
<feature type="region of interest" description="Disordered" evidence="9">
    <location>
        <begin position="1"/>
        <end position="37"/>
    </location>
</feature>
<gene>
    <name evidence="12 13 14" type="primary">SGO1</name>
</gene>
<evidence type="ECO:0000313" key="14">
    <source>
        <dbReference type="RefSeq" id="XP_032813255.1"/>
    </source>
</evidence>
<dbReference type="PANTHER" id="PTHR21577">
    <property type="entry name" value="SHUGOSHIN"/>
    <property type="match status" value="1"/>
</dbReference>
<dbReference type="RefSeq" id="XP_032813253.1">
    <property type="nucleotide sequence ID" value="XM_032957362.1"/>
</dbReference>
<keyword evidence="5" id="KW-0159">Chromosome partition</keyword>
<evidence type="ECO:0000313" key="13">
    <source>
        <dbReference type="RefSeq" id="XP_032813254.1"/>
    </source>
</evidence>
<name>A0AAJ7T9E6_PETMA</name>
<evidence type="ECO:0000313" key="11">
    <source>
        <dbReference type="Proteomes" id="UP001318040"/>
    </source>
</evidence>
<evidence type="ECO:0000313" key="12">
    <source>
        <dbReference type="RefSeq" id="XP_032813253.1"/>
    </source>
</evidence>
<evidence type="ECO:0000256" key="9">
    <source>
        <dbReference type="SAM" id="MobiDB-lite"/>
    </source>
</evidence>
<keyword evidence="4" id="KW-0132">Cell division</keyword>
<evidence type="ECO:0000256" key="3">
    <source>
        <dbReference type="ARBA" id="ARBA00022454"/>
    </source>
</evidence>
<evidence type="ECO:0000256" key="4">
    <source>
        <dbReference type="ARBA" id="ARBA00022618"/>
    </source>
</evidence>
<evidence type="ECO:0000259" key="10">
    <source>
        <dbReference type="Pfam" id="PF07557"/>
    </source>
</evidence>
<comment type="subcellular location">
    <subcellularLocation>
        <location evidence="1">Chromosome</location>
        <location evidence="1">Centromere</location>
    </subcellularLocation>
</comment>
<dbReference type="InterPro" id="IPR011515">
    <property type="entry name" value="Shugoshin_C"/>
</dbReference>
<dbReference type="AlphaFoldDB" id="A0AAJ7T9E6"/>
<evidence type="ECO:0000256" key="1">
    <source>
        <dbReference type="ARBA" id="ARBA00004584"/>
    </source>
</evidence>
<dbReference type="GO" id="GO:0045132">
    <property type="term" value="P:meiotic chromosome segregation"/>
    <property type="evidence" value="ECO:0007669"/>
    <property type="project" value="InterPro"/>
</dbReference>
<keyword evidence="7" id="KW-0131">Cell cycle</keyword>
<dbReference type="Proteomes" id="UP001318040">
    <property type="component" value="Chromosome 19"/>
</dbReference>
<dbReference type="InterPro" id="IPR038889">
    <property type="entry name" value="Shugoshin1/2"/>
</dbReference>
<evidence type="ECO:0000256" key="2">
    <source>
        <dbReference type="ARBA" id="ARBA00010845"/>
    </source>
</evidence>
<dbReference type="GO" id="GO:0000775">
    <property type="term" value="C:chromosome, centromeric region"/>
    <property type="evidence" value="ECO:0007669"/>
    <property type="project" value="UniProtKB-SubCell"/>
</dbReference>
<keyword evidence="6" id="KW-0175">Coiled coil</keyword>
<protein>
    <submittedName>
        <fullName evidence="12 13">Shugoshin 1</fullName>
    </submittedName>
</protein>
<dbReference type="GO" id="GO:0051301">
    <property type="term" value="P:cell division"/>
    <property type="evidence" value="ECO:0007669"/>
    <property type="project" value="UniProtKB-KW"/>
</dbReference>
<evidence type="ECO:0000256" key="5">
    <source>
        <dbReference type="ARBA" id="ARBA00022829"/>
    </source>
</evidence>
<dbReference type="Pfam" id="PF07557">
    <property type="entry name" value="Shugoshin_C"/>
    <property type="match status" value="1"/>
</dbReference>
<dbReference type="RefSeq" id="XP_032813255.1">
    <property type="nucleotide sequence ID" value="XM_032957364.1"/>
</dbReference>